<sequence>MEQYMMPTKIFFGNEAVDEIANLSFNRYFIICDPFMQKSHKVDLITKSLDKNNTPYAIFADVVPDPTIDVVTQGLAQALACQPEAMIALGGGSAIDTAKAINSLYAQSTGNAAPALIAVPTTSGTGSEVTSFAVVSDPATKSKYPIVDTDLIPDYAILDPQFTLSVPASVTADTGMDVLAHTLEAYVSTGATDFTDAFAEKAMRVVWTELATTVKHGDDLEARAKMHNASCLAGLAFSTAGLGICHSLAHAFGGTFHIPHGRAIAMVLPHIISYNAGLELAGENEALKRYEAAAKLLGIQAGTPKATVHGLITGVKRLSKSFNIPQTVNDYGIDPEEFLEAVPEMAQKALDDNCTGTNPRKPSLADLEGLYKELVKGGY</sequence>
<keyword evidence="1 4" id="KW-0560">Oxidoreductase</keyword>
<dbReference type="Pfam" id="PF25137">
    <property type="entry name" value="ADH_Fe_C"/>
    <property type="match status" value="1"/>
</dbReference>
<feature type="domain" description="Alcohol dehydrogenase iron-type/glycerol dehydrogenase GldA" evidence="2">
    <location>
        <begin position="7"/>
        <end position="160"/>
    </location>
</feature>
<evidence type="ECO:0000256" key="1">
    <source>
        <dbReference type="ARBA" id="ARBA00023002"/>
    </source>
</evidence>
<evidence type="ECO:0000259" key="2">
    <source>
        <dbReference type="Pfam" id="PF00465"/>
    </source>
</evidence>
<dbReference type="PANTHER" id="PTHR11496">
    <property type="entry name" value="ALCOHOL DEHYDROGENASE"/>
    <property type="match status" value="1"/>
</dbReference>
<dbReference type="PANTHER" id="PTHR11496:SF83">
    <property type="entry name" value="HYDROXYACID-OXOACID TRANSHYDROGENASE, MITOCHONDRIAL"/>
    <property type="match status" value="1"/>
</dbReference>
<dbReference type="EMBL" id="JBHTON010000057">
    <property type="protein sequence ID" value="MFD1486313.1"/>
    <property type="molecule type" value="Genomic_DNA"/>
</dbReference>
<dbReference type="CDD" id="cd08180">
    <property type="entry name" value="PDD"/>
    <property type="match status" value="1"/>
</dbReference>
<name>A0ABW4EAW5_9LACO</name>
<comment type="caution">
    <text evidence="4">The sequence shown here is derived from an EMBL/GenBank/DDBJ whole genome shotgun (WGS) entry which is preliminary data.</text>
</comment>
<dbReference type="Gene3D" id="1.20.1090.10">
    <property type="entry name" value="Dehydroquinate synthase-like - alpha domain"/>
    <property type="match status" value="1"/>
</dbReference>
<dbReference type="SUPFAM" id="SSF56796">
    <property type="entry name" value="Dehydroquinate synthase-like"/>
    <property type="match status" value="1"/>
</dbReference>
<reference evidence="5" key="1">
    <citation type="journal article" date="2019" name="Int. J. Syst. Evol. Microbiol.">
        <title>The Global Catalogue of Microorganisms (GCM) 10K type strain sequencing project: providing services to taxonomists for standard genome sequencing and annotation.</title>
        <authorList>
            <consortium name="The Broad Institute Genomics Platform"/>
            <consortium name="The Broad Institute Genome Sequencing Center for Infectious Disease"/>
            <person name="Wu L."/>
            <person name="Ma J."/>
        </authorList>
    </citation>
    <scope>NUCLEOTIDE SEQUENCE [LARGE SCALE GENOMIC DNA]</scope>
    <source>
        <strain evidence="5">CCM 8903</strain>
    </source>
</reference>
<dbReference type="Proteomes" id="UP001597252">
    <property type="component" value="Unassembled WGS sequence"/>
</dbReference>
<dbReference type="PROSITE" id="PS00913">
    <property type="entry name" value="ADH_IRON_1"/>
    <property type="match status" value="1"/>
</dbReference>
<dbReference type="EC" id="1.1.-.-" evidence="4"/>
<proteinExistence type="predicted"/>
<gene>
    <name evidence="4" type="ORF">ACFQ5J_13860</name>
</gene>
<evidence type="ECO:0000313" key="5">
    <source>
        <dbReference type="Proteomes" id="UP001597252"/>
    </source>
</evidence>
<dbReference type="InterPro" id="IPR001670">
    <property type="entry name" value="ADH_Fe/GldA"/>
</dbReference>
<dbReference type="InterPro" id="IPR018211">
    <property type="entry name" value="ADH_Fe_CS"/>
</dbReference>
<evidence type="ECO:0000313" key="4">
    <source>
        <dbReference type="EMBL" id="MFD1486313.1"/>
    </source>
</evidence>
<dbReference type="InterPro" id="IPR056798">
    <property type="entry name" value="ADH_Fe_C"/>
</dbReference>
<evidence type="ECO:0000259" key="3">
    <source>
        <dbReference type="Pfam" id="PF25137"/>
    </source>
</evidence>
<dbReference type="Gene3D" id="3.40.50.1970">
    <property type="match status" value="1"/>
</dbReference>
<dbReference type="Pfam" id="PF00465">
    <property type="entry name" value="Fe-ADH"/>
    <property type="match status" value="1"/>
</dbReference>
<dbReference type="GO" id="GO:0016491">
    <property type="term" value="F:oxidoreductase activity"/>
    <property type="evidence" value="ECO:0007669"/>
    <property type="project" value="UniProtKB-KW"/>
</dbReference>
<dbReference type="RefSeq" id="WP_125753942.1">
    <property type="nucleotide sequence ID" value="NZ_JBHTON010000057.1"/>
</dbReference>
<accession>A0ABW4EAW5</accession>
<protein>
    <submittedName>
        <fullName evidence="4">1-propanol dehydrogenase PduQ</fullName>
        <ecNumber evidence="4">1.1.-.-</ecNumber>
    </submittedName>
</protein>
<organism evidence="4 5">
    <name type="scientific">Lacticaseibacillus baoqingensis</name>
    <dbReference type="NCBI Taxonomy" id="2486013"/>
    <lineage>
        <taxon>Bacteria</taxon>
        <taxon>Bacillati</taxon>
        <taxon>Bacillota</taxon>
        <taxon>Bacilli</taxon>
        <taxon>Lactobacillales</taxon>
        <taxon>Lactobacillaceae</taxon>
        <taxon>Lacticaseibacillus</taxon>
    </lineage>
</organism>
<feature type="domain" description="Fe-containing alcohol dehydrogenase-like C-terminal" evidence="3">
    <location>
        <begin position="171"/>
        <end position="374"/>
    </location>
</feature>
<dbReference type="InterPro" id="IPR039697">
    <property type="entry name" value="Alcohol_dehydrogenase_Fe"/>
</dbReference>
<keyword evidence="5" id="KW-1185">Reference proteome</keyword>